<accession>A0ABP6RBS9</accession>
<dbReference type="Pfam" id="PF13398">
    <property type="entry name" value="Peptidase_M50B"/>
    <property type="match status" value="1"/>
</dbReference>
<evidence type="ECO:0000256" key="1">
    <source>
        <dbReference type="SAM" id="Phobius"/>
    </source>
</evidence>
<evidence type="ECO:0008006" key="4">
    <source>
        <dbReference type="Google" id="ProtNLM"/>
    </source>
</evidence>
<dbReference type="InterPro" id="IPR049500">
    <property type="entry name" value="Peptidase_M50B-like"/>
</dbReference>
<feature type="transmembrane region" description="Helical" evidence="1">
    <location>
        <begin position="93"/>
        <end position="116"/>
    </location>
</feature>
<gene>
    <name evidence="2" type="ORF">GCM10020260_11750</name>
</gene>
<sequence>MDATTIQEAGDWLVHRWSLSELPTPWAVAGVAAALVVALAWRPAWRVLRHAATLVHEMGHVLVAWLTGRRVRGIRLHSDASGLTFSAGRPQGLGVLLTVLAGYPAPALVGLGLVAAAVSGCAGAGLTATMVLLVLALLLIRNVFGLLVTVGALAAAGAVFWQAAPMLATLFTLAVGLLLVFSAARAALGLWAVKGTGSDPDLAARHSVLPAPVWIVLFQAIALAAAVLAVALAVGAAL</sequence>
<dbReference type="RefSeq" id="WP_344719201.1">
    <property type="nucleotide sequence ID" value="NZ_BAAAYG010000004.1"/>
</dbReference>
<feature type="transmembrane region" description="Helical" evidence="1">
    <location>
        <begin position="122"/>
        <end position="139"/>
    </location>
</feature>
<dbReference type="EMBL" id="BAAAYG010000004">
    <property type="protein sequence ID" value="GAA3283273.1"/>
    <property type="molecule type" value="Genomic_DNA"/>
</dbReference>
<feature type="transmembrane region" description="Helical" evidence="1">
    <location>
        <begin position="22"/>
        <end position="41"/>
    </location>
</feature>
<comment type="caution">
    <text evidence="2">The sequence shown here is derived from an EMBL/GenBank/DDBJ whole genome shotgun (WGS) entry which is preliminary data.</text>
</comment>
<name>A0ABP6RBS9_9MICC</name>
<feature type="transmembrane region" description="Helical" evidence="1">
    <location>
        <begin position="146"/>
        <end position="164"/>
    </location>
</feature>
<reference evidence="3" key="1">
    <citation type="journal article" date="2019" name="Int. J. Syst. Evol. Microbiol.">
        <title>The Global Catalogue of Microorganisms (GCM) 10K type strain sequencing project: providing services to taxonomists for standard genome sequencing and annotation.</title>
        <authorList>
            <consortium name="The Broad Institute Genomics Platform"/>
            <consortium name="The Broad Institute Genome Sequencing Center for Infectious Disease"/>
            <person name="Wu L."/>
            <person name="Ma J."/>
        </authorList>
    </citation>
    <scope>NUCLEOTIDE SEQUENCE [LARGE SCALE GENOMIC DNA]</scope>
    <source>
        <strain evidence="3">JCM 11483</strain>
    </source>
</reference>
<protein>
    <recommendedName>
        <fullName evidence="4">Peptidase M50B-like protein</fullName>
    </recommendedName>
</protein>
<evidence type="ECO:0000313" key="2">
    <source>
        <dbReference type="EMBL" id="GAA3283273.1"/>
    </source>
</evidence>
<feature type="transmembrane region" description="Helical" evidence="1">
    <location>
        <begin position="213"/>
        <end position="237"/>
    </location>
</feature>
<keyword evidence="1" id="KW-1133">Transmembrane helix</keyword>
<dbReference type="Proteomes" id="UP001501736">
    <property type="component" value="Unassembled WGS sequence"/>
</dbReference>
<keyword evidence="1" id="KW-0812">Transmembrane</keyword>
<organism evidence="2 3">
    <name type="scientific">Nesterenkonia halobia</name>
    <dbReference type="NCBI Taxonomy" id="37922"/>
    <lineage>
        <taxon>Bacteria</taxon>
        <taxon>Bacillati</taxon>
        <taxon>Actinomycetota</taxon>
        <taxon>Actinomycetes</taxon>
        <taxon>Micrococcales</taxon>
        <taxon>Micrococcaceae</taxon>
        <taxon>Nesterenkonia</taxon>
    </lineage>
</organism>
<keyword evidence="1" id="KW-0472">Membrane</keyword>
<evidence type="ECO:0000313" key="3">
    <source>
        <dbReference type="Proteomes" id="UP001501736"/>
    </source>
</evidence>
<keyword evidence="3" id="KW-1185">Reference proteome</keyword>
<proteinExistence type="predicted"/>
<feature type="transmembrane region" description="Helical" evidence="1">
    <location>
        <begin position="170"/>
        <end position="193"/>
    </location>
</feature>